<dbReference type="InterPro" id="IPR003660">
    <property type="entry name" value="HAMP_dom"/>
</dbReference>
<evidence type="ECO:0000256" key="7">
    <source>
        <dbReference type="ARBA" id="ARBA00022692"/>
    </source>
</evidence>
<keyword evidence="3 14" id="KW-1003">Cell membrane</keyword>
<comment type="subcellular location">
    <subcellularLocation>
        <location evidence="2">Cell inner membrane</location>
        <topology evidence="2">Multi-pass membrane protein</topology>
    </subcellularLocation>
</comment>
<protein>
    <recommendedName>
        <fullName evidence="14">Sensor protein</fullName>
        <ecNumber evidence="14">2.7.13.3</ecNumber>
    </recommendedName>
</protein>
<organism evidence="18 19">
    <name type="scientific">Pseudoduganella aquatica</name>
    <dbReference type="NCBI Taxonomy" id="2660641"/>
    <lineage>
        <taxon>Bacteria</taxon>
        <taxon>Pseudomonadati</taxon>
        <taxon>Pseudomonadota</taxon>
        <taxon>Betaproteobacteria</taxon>
        <taxon>Burkholderiales</taxon>
        <taxon>Oxalobacteraceae</taxon>
        <taxon>Telluria group</taxon>
        <taxon>Pseudoduganella</taxon>
    </lineage>
</organism>
<evidence type="ECO:0000256" key="2">
    <source>
        <dbReference type="ARBA" id="ARBA00004429"/>
    </source>
</evidence>
<dbReference type="InterPro" id="IPR029016">
    <property type="entry name" value="GAF-like_dom_sf"/>
</dbReference>
<evidence type="ECO:0000313" key="19">
    <source>
        <dbReference type="Proteomes" id="UP000450676"/>
    </source>
</evidence>
<dbReference type="InterPro" id="IPR003018">
    <property type="entry name" value="GAF"/>
</dbReference>
<dbReference type="Pfam" id="PF07730">
    <property type="entry name" value="HisKA_3"/>
    <property type="match status" value="1"/>
</dbReference>
<keyword evidence="4 14" id="KW-0997">Cell inner membrane</keyword>
<evidence type="ECO:0000256" key="13">
    <source>
        <dbReference type="ARBA" id="ARBA00023136"/>
    </source>
</evidence>
<keyword evidence="10 14" id="KW-0067">ATP-binding</keyword>
<dbReference type="AlphaFoldDB" id="A0A7X4KQC1"/>
<evidence type="ECO:0000256" key="11">
    <source>
        <dbReference type="ARBA" id="ARBA00022989"/>
    </source>
</evidence>
<dbReference type="PROSITE" id="PS50109">
    <property type="entry name" value="HIS_KIN"/>
    <property type="match status" value="1"/>
</dbReference>
<evidence type="ECO:0000256" key="6">
    <source>
        <dbReference type="ARBA" id="ARBA00022679"/>
    </source>
</evidence>
<dbReference type="Gene3D" id="1.10.8.500">
    <property type="entry name" value="HAMP domain in histidine kinase"/>
    <property type="match status" value="1"/>
</dbReference>
<dbReference type="InterPro" id="IPR036890">
    <property type="entry name" value="HATPase_C_sf"/>
</dbReference>
<evidence type="ECO:0000256" key="14">
    <source>
        <dbReference type="PIRNR" id="PIRNR003167"/>
    </source>
</evidence>
<dbReference type="PIRSF" id="PIRSF003167">
    <property type="entry name" value="STHK_NarX/NarQ"/>
    <property type="match status" value="1"/>
</dbReference>
<keyword evidence="12 14" id="KW-0902">Two-component regulatory system</keyword>
<dbReference type="SMART" id="SM00304">
    <property type="entry name" value="HAMP"/>
    <property type="match status" value="1"/>
</dbReference>
<dbReference type="EC" id="2.7.13.3" evidence="14"/>
<dbReference type="Gene3D" id="3.30.450.40">
    <property type="match status" value="1"/>
</dbReference>
<gene>
    <name evidence="18" type="ORF">GTP77_22705</name>
</gene>
<dbReference type="Gene3D" id="1.20.5.1930">
    <property type="match status" value="1"/>
</dbReference>
<dbReference type="PANTHER" id="PTHR24421:SF10">
    <property type="entry name" value="NITRATE_NITRITE SENSOR PROTEIN NARQ"/>
    <property type="match status" value="1"/>
</dbReference>
<evidence type="ECO:0000256" key="12">
    <source>
        <dbReference type="ARBA" id="ARBA00023012"/>
    </source>
</evidence>
<reference evidence="18 19" key="1">
    <citation type="submission" date="2019-12" db="EMBL/GenBank/DDBJ databases">
        <title>Novel species isolated from a subtropical stream in China.</title>
        <authorList>
            <person name="Lu H."/>
        </authorList>
    </citation>
    <scope>NUCLEOTIDE SEQUENCE [LARGE SCALE GENOMIC DNA]</scope>
    <source>
        <strain evidence="18 19">FT127W</strain>
    </source>
</reference>
<dbReference type="PROSITE" id="PS50885">
    <property type="entry name" value="HAMP"/>
    <property type="match status" value="1"/>
</dbReference>
<evidence type="ECO:0000256" key="10">
    <source>
        <dbReference type="ARBA" id="ARBA00022840"/>
    </source>
</evidence>
<dbReference type="InterPro" id="IPR029095">
    <property type="entry name" value="NarX-like_N"/>
</dbReference>
<dbReference type="CDD" id="cd06225">
    <property type="entry name" value="HAMP"/>
    <property type="match status" value="1"/>
</dbReference>
<dbReference type="SUPFAM" id="SSF55874">
    <property type="entry name" value="ATPase domain of HSP90 chaperone/DNA topoisomerase II/histidine kinase"/>
    <property type="match status" value="1"/>
</dbReference>
<dbReference type="SMART" id="SM00387">
    <property type="entry name" value="HATPase_c"/>
    <property type="match status" value="1"/>
</dbReference>
<evidence type="ECO:0000256" key="4">
    <source>
        <dbReference type="ARBA" id="ARBA00022519"/>
    </source>
</evidence>
<dbReference type="InterPro" id="IPR050482">
    <property type="entry name" value="Sensor_HK_TwoCompSys"/>
</dbReference>
<dbReference type="SUPFAM" id="SSF55781">
    <property type="entry name" value="GAF domain-like"/>
    <property type="match status" value="1"/>
</dbReference>
<dbReference type="InterPro" id="IPR016380">
    <property type="entry name" value="Sig_transdc_His_kin_NarX/NarQ"/>
</dbReference>
<dbReference type="Pfam" id="PF13675">
    <property type="entry name" value="PilJ"/>
    <property type="match status" value="1"/>
</dbReference>
<keyword evidence="19" id="KW-1185">Reference proteome</keyword>
<dbReference type="GO" id="GO:0046983">
    <property type="term" value="F:protein dimerization activity"/>
    <property type="evidence" value="ECO:0007669"/>
    <property type="project" value="UniProtKB-UniRule"/>
</dbReference>
<comment type="catalytic activity">
    <reaction evidence="1 14">
        <text>ATP + protein L-histidine = ADP + protein N-phospho-L-histidine.</text>
        <dbReference type="EC" id="2.7.13.3"/>
    </reaction>
</comment>
<dbReference type="EMBL" id="WWCU01000033">
    <property type="protein sequence ID" value="MYN10136.1"/>
    <property type="molecule type" value="Genomic_DNA"/>
</dbReference>
<name>A0A7X4KQC1_9BURK</name>
<evidence type="ECO:0000256" key="9">
    <source>
        <dbReference type="ARBA" id="ARBA00022777"/>
    </source>
</evidence>
<evidence type="ECO:0000256" key="5">
    <source>
        <dbReference type="ARBA" id="ARBA00022553"/>
    </source>
</evidence>
<dbReference type="Pfam" id="PF00672">
    <property type="entry name" value="HAMP"/>
    <property type="match status" value="1"/>
</dbReference>
<dbReference type="Proteomes" id="UP000450676">
    <property type="component" value="Unassembled WGS sequence"/>
</dbReference>
<dbReference type="CDD" id="cd16917">
    <property type="entry name" value="HATPase_UhpB-NarQ-NarX-like"/>
    <property type="match status" value="1"/>
</dbReference>
<proteinExistence type="predicted"/>
<accession>A0A7X4KQC1</accession>
<dbReference type="GO" id="GO:0000155">
    <property type="term" value="F:phosphorelay sensor kinase activity"/>
    <property type="evidence" value="ECO:0007669"/>
    <property type="project" value="UniProtKB-UniRule"/>
</dbReference>
<keyword evidence="7 15" id="KW-0812">Transmembrane</keyword>
<evidence type="ECO:0000256" key="15">
    <source>
        <dbReference type="SAM" id="Phobius"/>
    </source>
</evidence>
<dbReference type="SUPFAM" id="SSF158472">
    <property type="entry name" value="HAMP domain-like"/>
    <property type="match status" value="1"/>
</dbReference>
<evidence type="ECO:0000313" key="18">
    <source>
        <dbReference type="EMBL" id="MYN10136.1"/>
    </source>
</evidence>
<dbReference type="InterPro" id="IPR005467">
    <property type="entry name" value="His_kinase_dom"/>
</dbReference>
<dbReference type="Gene3D" id="1.20.120.960">
    <property type="entry name" value="Histidine kinase NarX, sensor domain"/>
    <property type="match status" value="1"/>
</dbReference>
<evidence type="ECO:0000256" key="3">
    <source>
        <dbReference type="ARBA" id="ARBA00022475"/>
    </source>
</evidence>
<dbReference type="Pfam" id="PF13185">
    <property type="entry name" value="GAF_2"/>
    <property type="match status" value="1"/>
</dbReference>
<dbReference type="GO" id="GO:0005524">
    <property type="term" value="F:ATP binding"/>
    <property type="evidence" value="ECO:0007669"/>
    <property type="project" value="UniProtKB-UniRule"/>
</dbReference>
<comment type="caution">
    <text evidence="18">The sequence shown here is derived from an EMBL/GenBank/DDBJ whole genome shotgun (WGS) entry which is preliminary data.</text>
</comment>
<feature type="domain" description="Histidine kinase" evidence="16">
    <location>
        <begin position="467"/>
        <end position="660"/>
    </location>
</feature>
<dbReference type="GO" id="GO:0005886">
    <property type="term" value="C:plasma membrane"/>
    <property type="evidence" value="ECO:0007669"/>
    <property type="project" value="UniProtKB-SubCell"/>
</dbReference>
<keyword evidence="13 14" id="KW-0472">Membrane</keyword>
<sequence>MAADLGAGTLATAEAAAPPRHAPLFAAWQRLSTRIVGVLLSFLAVALVVIGATLLLSWQLEGSAAAINVTGSLRMHSYRMGMLLTNMPARPDVAAAREEVRLQAGLISDTLTQLRHGDPRRPLFLPPAAAIRGNFELVERQWREELAPLAGTLLRQQSLSATDARMLEGRTARFVAAADALVQQIEHDSEERTFWLRGSQLMLLALAMVGTVSIIYLFFNMIVTPVTRLQAGMERMRERDFEVRLPVDSQDELGQLTNGFNQMADRLQHVYGGLNELVSTKTAALEGQNRELALLYDSAAFLQQPQPAEALCEGFLQRLISYFGADGGTVRMLDPLRGNLHLLVHQGISPELVEDERCIKVGDCLCGDAVERKVAVVHDMRRIDPALSLRCHREGYATVSVFHIYAQQQHLGFFNLHFREPTVIDEGRRALLDTLGQLLGTAIENRRLAGREREMAISEERNLVAQGLHDSIAQGLNFLHLQVQMLEQSLRAGEQEEAAAIVPALRAGVEESYQDVRELLHNFRARLPEGSIATSLQETVDKFRRQTGIPVELAADSDGAPLPREQQLQLLFIVQEALSNVRKHAGASKVKVSLSDRQDFILSIEDNGAGFVLDELPARGEGHVGIHIMRERAQRIGAQLSVQSRPGEGTRVELHLPRALRRAA</sequence>
<evidence type="ECO:0000259" key="17">
    <source>
        <dbReference type="PROSITE" id="PS50885"/>
    </source>
</evidence>
<dbReference type="InterPro" id="IPR003594">
    <property type="entry name" value="HATPase_dom"/>
</dbReference>
<evidence type="ECO:0000256" key="1">
    <source>
        <dbReference type="ARBA" id="ARBA00000085"/>
    </source>
</evidence>
<keyword evidence="6 14" id="KW-0808">Transferase</keyword>
<dbReference type="InterPro" id="IPR011712">
    <property type="entry name" value="Sig_transdc_His_kin_sub3_dim/P"/>
</dbReference>
<keyword evidence="9 14" id="KW-0418">Kinase</keyword>
<dbReference type="Gene3D" id="3.30.565.10">
    <property type="entry name" value="Histidine kinase-like ATPase, C-terminal domain"/>
    <property type="match status" value="1"/>
</dbReference>
<feature type="domain" description="HAMP" evidence="17">
    <location>
        <begin position="220"/>
        <end position="272"/>
    </location>
</feature>
<dbReference type="InterPro" id="IPR042295">
    <property type="entry name" value="NarX-like_N_sf"/>
</dbReference>
<feature type="transmembrane region" description="Helical" evidence="15">
    <location>
        <begin position="201"/>
        <end position="219"/>
    </location>
</feature>
<evidence type="ECO:0000259" key="16">
    <source>
        <dbReference type="PROSITE" id="PS50109"/>
    </source>
</evidence>
<keyword evidence="11 15" id="KW-1133">Transmembrane helix</keyword>
<keyword evidence="5" id="KW-0597">Phosphoprotein</keyword>
<keyword evidence="8 14" id="KW-0547">Nucleotide-binding</keyword>
<evidence type="ECO:0000256" key="8">
    <source>
        <dbReference type="ARBA" id="ARBA00022741"/>
    </source>
</evidence>
<feature type="transmembrane region" description="Helical" evidence="15">
    <location>
        <begin position="31"/>
        <end position="56"/>
    </location>
</feature>
<dbReference type="Pfam" id="PF02518">
    <property type="entry name" value="HATPase_c"/>
    <property type="match status" value="1"/>
</dbReference>
<dbReference type="RefSeq" id="WP_161074433.1">
    <property type="nucleotide sequence ID" value="NZ_CP086370.1"/>
</dbReference>
<dbReference type="PANTHER" id="PTHR24421">
    <property type="entry name" value="NITRATE/NITRITE SENSOR PROTEIN NARX-RELATED"/>
    <property type="match status" value="1"/>
</dbReference>